<protein>
    <recommendedName>
        <fullName evidence="6">Serpentine receptor class gamma</fullName>
    </recommendedName>
</protein>
<feature type="transmembrane region" description="Helical" evidence="6">
    <location>
        <begin position="121"/>
        <end position="139"/>
    </location>
</feature>
<comment type="similarity">
    <text evidence="2 6">Belongs to the nematode receptor-like protein srg family.</text>
</comment>
<keyword evidence="5 6" id="KW-0472">Membrane</keyword>
<feature type="transmembrane region" description="Helical" evidence="6">
    <location>
        <begin position="70"/>
        <end position="88"/>
    </location>
</feature>
<dbReference type="GO" id="GO:0007606">
    <property type="term" value="P:sensory perception of chemical stimulus"/>
    <property type="evidence" value="ECO:0007669"/>
    <property type="project" value="UniProtKB-UniRule"/>
</dbReference>
<dbReference type="WBParaSite" id="Pan_g21544.t1">
    <property type="protein sequence ID" value="Pan_g21544.t1"/>
    <property type="gene ID" value="Pan_g21544"/>
</dbReference>
<name>A0A7E4VK93_PANRE</name>
<accession>A0A7E4VK93</accession>
<evidence type="ECO:0000256" key="1">
    <source>
        <dbReference type="ARBA" id="ARBA00004141"/>
    </source>
</evidence>
<feature type="transmembrane region" description="Helical" evidence="6">
    <location>
        <begin position="240"/>
        <end position="260"/>
    </location>
</feature>
<evidence type="ECO:0000313" key="8">
    <source>
        <dbReference type="WBParaSite" id="Pan_g21544.t1"/>
    </source>
</evidence>
<evidence type="ECO:0000256" key="3">
    <source>
        <dbReference type="ARBA" id="ARBA00022692"/>
    </source>
</evidence>
<sequence>MFDVLFFLHLIIVVCGELVEVTYLIFLTKQFLKKRSDLQQAYYYVLYISYLMNAIQSIPRFLMRTIGPVYGNYVVGVCQVIMWYYYYIPGICECMLSLNRCTGIAFPVIHAKMWHGTPLKFLIALIPCFPFIVSGYTLFNFYCRMWPFMIQTCFAYTDVYVLSVIFINISLTIIALLLIIFGTWWSQKLQARNTAIAKLERKMIIYTTISSSLLVLRYTFSLLSYYNNKHAYVLDGLGTAMYYIQHYAPLFLLPFLNIIYRQELFKFLGIRMNPANIVALVSTKTIIGD</sequence>
<keyword evidence="7" id="KW-1185">Reference proteome</keyword>
<comment type="subcellular location">
    <subcellularLocation>
        <location evidence="1">Membrane</location>
        <topology evidence="1">Multi-pass membrane protein</topology>
    </subcellularLocation>
</comment>
<keyword evidence="4 6" id="KW-1133">Transmembrane helix</keyword>
<dbReference type="InterPro" id="IPR000609">
    <property type="entry name" value="7TM_GPCR_serpentine_rcpt_Srg"/>
</dbReference>
<dbReference type="GO" id="GO:0016020">
    <property type="term" value="C:membrane"/>
    <property type="evidence" value="ECO:0007669"/>
    <property type="project" value="UniProtKB-SubCell"/>
</dbReference>
<reference evidence="7" key="1">
    <citation type="journal article" date="2013" name="Genetics">
        <title>The draft genome and transcriptome of Panagrellus redivivus are shaped by the harsh demands of a free-living lifestyle.</title>
        <authorList>
            <person name="Srinivasan J."/>
            <person name="Dillman A.R."/>
            <person name="Macchietto M.G."/>
            <person name="Heikkinen L."/>
            <person name="Lakso M."/>
            <person name="Fracchia K.M."/>
            <person name="Antoshechkin I."/>
            <person name="Mortazavi A."/>
            <person name="Wong G."/>
            <person name="Sternberg P.W."/>
        </authorList>
    </citation>
    <scope>NUCLEOTIDE SEQUENCE [LARGE SCALE GENOMIC DNA]</scope>
    <source>
        <strain evidence="7">MT8872</strain>
    </source>
</reference>
<evidence type="ECO:0000256" key="4">
    <source>
        <dbReference type="ARBA" id="ARBA00022989"/>
    </source>
</evidence>
<dbReference type="Pfam" id="PF02118">
    <property type="entry name" value="Srg"/>
    <property type="match status" value="1"/>
</dbReference>
<dbReference type="GO" id="GO:0004888">
    <property type="term" value="F:transmembrane signaling receptor activity"/>
    <property type="evidence" value="ECO:0007669"/>
    <property type="project" value="InterPro"/>
</dbReference>
<dbReference type="AlphaFoldDB" id="A0A7E4VK93"/>
<feature type="transmembrane region" description="Helical" evidence="6">
    <location>
        <begin position="6"/>
        <end position="29"/>
    </location>
</feature>
<reference evidence="8" key="2">
    <citation type="submission" date="2020-10" db="UniProtKB">
        <authorList>
            <consortium name="WormBaseParasite"/>
        </authorList>
    </citation>
    <scope>IDENTIFICATION</scope>
</reference>
<organism evidence="7 8">
    <name type="scientific">Panagrellus redivivus</name>
    <name type="common">Microworm</name>
    <dbReference type="NCBI Taxonomy" id="6233"/>
    <lineage>
        <taxon>Eukaryota</taxon>
        <taxon>Metazoa</taxon>
        <taxon>Ecdysozoa</taxon>
        <taxon>Nematoda</taxon>
        <taxon>Chromadorea</taxon>
        <taxon>Rhabditida</taxon>
        <taxon>Tylenchina</taxon>
        <taxon>Panagrolaimomorpha</taxon>
        <taxon>Panagrolaimoidea</taxon>
        <taxon>Panagrolaimidae</taxon>
        <taxon>Panagrellus</taxon>
    </lineage>
</organism>
<keyword evidence="3 6" id="KW-0812">Transmembrane</keyword>
<feature type="transmembrane region" description="Helical" evidence="6">
    <location>
        <begin position="159"/>
        <end position="182"/>
    </location>
</feature>
<evidence type="ECO:0000256" key="5">
    <source>
        <dbReference type="ARBA" id="ARBA00023136"/>
    </source>
</evidence>
<dbReference type="Proteomes" id="UP000492821">
    <property type="component" value="Unassembled WGS sequence"/>
</dbReference>
<proteinExistence type="inferred from homology"/>
<feature type="transmembrane region" description="Helical" evidence="6">
    <location>
        <begin position="41"/>
        <end position="58"/>
    </location>
</feature>
<feature type="transmembrane region" description="Helical" evidence="6">
    <location>
        <begin position="203"/>
        <end position="220"/>
    </location>
</feature>
<evidence type="ECO:0000313" key="7">
    <source>
        <dbReference type="Proteomes" id="UP000492821"/>
    </source>
</evidence>
<evidence type="ECO:0000256" key="2">
    <source>
        <dbReference type="ARBA" id="ARBA00005692"/>
    </source>
</evidence>
<evidence type="ECO:0000256" key="6">
    <source>
        <dbReference type="RuleBase" id="RU280813"/>
    </source>
</evidence>